<feature type="compositionally biased region" description="Low complexity" evidence="7">
    <location>
        <begin position="7"/>
        <end position="19"/>
    </location>
</feature>
<feature type="compositionally biased region" description="Polar residues" evidence="7">
    <location>
        <begin position="994"/>
        <end position="1011"/>
    </location>
</feature>
<feature type="binding site" evidence="5">
    <location>
        <begin position="51"/>
        <end position="58"/>
    </location>
    <ligand>
        <name>ATP</name>
        <dbReference type="ChEBI" id="CHEBI:30616"/>
    </ligand>
</feature>
<dbReference type="Pfam" id="PF00498">
    <property type="entry name" value="FHA"/>
    <property type="match status" value="1"/>
</dbReference>
<feature type="region of interest" description="Disordered" evidence="7">
    <location>
        <begin position="311"/>
        <end position="342"/>
    </location>
</feature>
<sequence length="1160" mass="127195">MTFDTDPSSGLLTPSSSSSNYADQEKVFDALGRQVLNNAWEGYHCCLFAYGQTGSGKSYSMMGYGANRGIVPKSCEEIFKRIAENTEPSKVFQVSCSMMEIYNECVHDLLQPPATRKKGGLEIRESKQLGVFVPQLSSRAVSSFEDIEKVIDQGNRHRSIGATLMNMTSSRAHTVLSIEFAQKGLSGTKRSVIHLVDLAGSEKNSQTGASGDRLKEGCAINKSLSVLGNVICTLADLASGRRKSAVIPYRDSRLTRILQNALGGSCQTVMVCAISPVDRAKKIKNHAVINEDPTDALLRGLKEENERLKALLSGGGSASARMSMLEDEEKENEEMERLRREQEEEIKAMESQIREMSKSWEQKLREAREAAAAASASSGVESFHPSTASSSSSSSTSSSAAFERSKSRAEIEAGAHLTNVNADPILSGRLSFALPSKPSKPVCIGRKAGGGGGGGGASQADIQLPGVSIEERHCKIERDDNGGLVLVVEDGAEGTFVNGKSPAKGTRVSLNHGDRVVLGADFCYAFVVCLPGNDREDTLTNTPHTQMMREVAAQQGHLKDRSGAILKREKERAELERRLNVALDGQRRAEKAAKESLARKEKEMIEEIQLWEARRKSTEEISEHRKRLFRELAAFRRESEEALLRLRLEVDHLRGELKEAETEAQRAEEEERFLEERLMIVLPLVREANLIAKKLSKPYHLDCAISVSREANNFRNSSLGRSAQTQRSSRRRRADVTVPVTYQGEHVYDWSLDILDNRIFLMRDWFENFIEAGEEGSGCLAFLEEEEDPWWDPIPGDRPIGTAQLLLEPLSMQLESESTVRVVDSSGRVAGSLQVGVFPVSPEGGEVAEECLVEDPEELIGTRMDFKVKILSAAGLPARLSTEVRVSFKWFLGDTTAGDEKDKEEGKPAAFVAHALERQSENPSFLWEKHIMQETVTPLFLQWLQTGFLSFEVSGQDAKAAAAAASRVYRGSRTEFGESAPTSSRASRVASPLWSPSSSRPDSRHVTVTSPQAAAAQAAAAAASVARPWSAQGGSIGGVARFLAPPLPGESDGSGDLYGTEGGAHNSNSRMRMNRARTRSLPAVLEEDEGGEESTRRGDTFRDRDNNTRRSSAIAETRRNSAIAETTERAKPRYARIRKEVPRNEELLAANQKTRACAVQ</sequence>
<dbReference type="InterPro" id="IPR000253">
    <property type="entry name" value="FHA_dom"/>
</dbReference>
<dbReference type="GO" id="GO:0003777">
    <property type="term" value="F:microtubule motor activity"/>
    <property type="evidence" value="ECO:0007669"/>
    <property type="project" value="InterPro"/>
</dbReference>
<dbReference type="GO" id="GO:0005524">
    <property type="term" value="F:ATP binding"/>
    <property type="evidence" value="ECO:0007669"/>
    <property type="project" value="UniProtKB-UniRule"/>
</dbReference>
<evidence type="ECO:0008006" key="11">
    <source>
        <dbReference type="Google" id="ProtNLM"/>
    </source>
</evidence>
<evidence type="ECO:0000259" key="9">
    <source>
        <dbReference type="PROSITE" id="PS50067"/>
    </source>
</evidence>
<feature type="domain" description="Kinesin motor" evidence="9">
    <location>
        <begin position="1"/>
        <end position="306"/>
    </location>
</feature>
<dbReference type="PROSITE" id="PS50067">
    <property type="entry name" value="KINESIN_MOTOR_2"/>
    <property type="match status" value="1"/>
</dbReference>
<evidence type="ECO:0000256" key="1">
    <source>
        <dbReference type="ARBA" id="ARBA00022741"/>
    </source>
</evidence>
<dbReference type="PROSITE" id="PS50006">
    <property type="entry name" value="FHA_DOMAIN"/>
    <property type="match status" value="1"/>
</dbReference>
<comment type="similarity">
    <text evidence="5">Belongs to the TRAFAC class myosin-kinesin ATPase superfamily. Kinesin family.</text>
</comment>
<dbReference type="InterPro" id="IPR008984">
    <property type="entry name" value="SMAD_FHA_dom_sf"/>
</dbReference>
<dbReference type="PANTHER" id="PTHR47117">
    <property type="entry name" value="STAR-RELATED LIPID TRANSFER PROTEIN 9"/>
    <property type="match status" value="1"/>
</dbReference>
<dbReference type="GO" id="GO:0008017">
    <property type="term" value="F:microtubule binding"/>
    <property type="evidence" value="ECO:0007669"/>
    <property type="project" value="InterPro"/>
</dbReference>
<feature type="domain" description="FHA" evidence="8">
    <location>
        <begin position="442"/>
        <end position="502"/>
    </location>
</feature>
<evidence type="ECO:0000256" key="2">
    <source>
        <dbReference type="ARBA" id="ARBA00022840"/>
    </source>
</evidence>
<evidence type="ECO:0000313" key="10">
    <source>
        <dbReference type="EMBL" id="CEM10616.1"/>
    </source>
</evidence>
<dbReference type="GO" id="GO:0007018">
    <property type="term" value="P:microtubule-based movement"/>
    <property type="evidence" value="ECO:0007669"/>
    <property type="project" value="InterPro"/>
</dbReference>
<dbReference type="PhylomeDB" id="A0A0G4FCX4"/>
<feature type="compositionally biased region" description="Low complexity" evidence="7">
    <location>
        <begin position="386"/>
        <end position="401"/>
    </location>
</feature>
<dbReference type="Pfam" id="PF00225">
    <property type="entry name" value="Kinesin"/>
    <property type="match status" value="1"/>
</dbReference>
<dbReference type="EMBL" id="CDMZ01000269">
    <property type="protein sequence ID" value="CEM10616.1"/>
    <property type="molecule type" value="Genomic_DNA"/>
</dbReference>
<dbReference type="AlphaFoldDB" id="A0A0G4FCX4"/>
<dbReference type="SUPFAM" id="SSF52540">
    <property type="entry name" value="P-loop containing nucleoside triphosphate hydrolases"/>
    <property type="match status" value="1"/>
</dbReference>
<evidence type="ECO:0000256" key="7">
    <source>
        <dbReference type="SAM" id="MobiDB-lite"/>
    </source>
</evidence>
<dbReference type="InterPro" id="IPR027417">
    <property type="entry name" value="P-loop_NTPase"/>
</dbReference>
<keyword evidence="4 5" id="KW-0505">Motor protein</keyword>
<dbReference type="SUPFAM" id="SSF49879">
    <property type="entry name" value="SMAD/FHA domain"/>
    <property type="match status" value="1"/>
</dbReference>
<evidence type="ECO:0000256" key="3">
    <source>
        <dbReference type="ARBA" id="ARBA00023054"/>
    </source>
</evidence>
<feature type="region of interest" description="Disordered" evidence="7">
    <location>
        <begin position="375"/>
        <end position="401"/>
    </location>
</feature>
<protein>
    <recommendedName>
        <fullName evidence="11">Kinesin motor domain-containing protein</fullName>
    </recommendedName>
</protein>
<reference evidence="10" key="1">
    <citation type="submission" date="2014-11" db="EMBL/GenBank/DDBJ databases">
        <authorList>
            <person name="Otto D Thomas"/>
            <person name="Naeem Raeece"/>
        </authorList>
    </citation>
    <scope>NUCLEOTIDE SEQUENCE</scope>
</reference>
<feature type="compositionally biased region" description="Acidic residues" evidence="7">
    <location>
        <begin position="325"/>
        <end position="334"/>
    </location>
</feature>
<organism evidence="10">
    <name type="scientific">Chromera velia CCMP2878</name>
    <dbReference type="NCBI Taxonomy" id="1169474"/>
    <lineage>
        <taxon>Eukaryota</taxon>
        <taxon>Sar</taxon>
        <taxon>Alveolata</taxon>
        <taxon>Colpodellida</taxon>
        <taxon>Chromeraceae</taxon>
        <taxon>Chromera</taxon>
    </lineage>
</organism>
<feature type="coiled-coil region" evidence="6">
    <location>
        <begin position="583"/>
        <end position="677"/>
    </location>
</feature>
<evidence type="ECO:0000256" key="4">
    <source>
        <dbReference type="ARBA" id="ARBA00023175"/>
    </source>
</evidence>
<dbReference type="Gene3D" id="3.40.850.10">
    <property type="entry name" value="Kinesin motor domain"/>
    <property type="match status" value="1"/>
</dbReference>
<evidence type="ECO:0000256" key="5">
    <source>
        <dbReference type="PROSITE-ProRule" id="PRU00283"/>
    </source>
</evidence>
<accession>A0A0G4FCX4</accession>
<evidence type="ECO:0000256" key="6">
    <source>
        <dbReference type="SAM" id="Coils"/>
    </source>
</evidence>
<feature type="region of interest" description="Disordered" evidence="7">
    <location>
        <begin position="1047"/>
        <end position="1131"/>
    </location>
</feature>
<dbReference type="InterPro" id="IPR001752">
    <property type="entry name" value="Kinesin_motor_dom"/>
</dbReference>
<dbReference type="PRINTS" id="PR00380">
    <property type="entry name" value="KINESINHEAVY"/>
</dbReference>
<dbReference type="InterPro" id="IPR019821">
    <property type="entry name" value="Kinesin_motor_CS"/>
</dbReference>
<keyword evidence="3 6" id="KW-0175">Coiled coil</keyword>
<feature type="region of interest" description="Disordered" evidence="7">
    <location>
        <begin position="973"/>
        <end position="1011"/>
    </location>
</feature>
<keyword evidence="2 5" id="KW-0067">ATP-binding</keyword>
<dbReference type="PROSITE" id="PS00411">
    <property type="entry name" value="KINESIN_MOTOR_1"/>
    <property type="match status" value="1"/>
</dbReference>
<dbReference type="SMART" id="SM00240">
    <property type="entry name" value="FHA"/>
    <property type="match status" value="1"/>
</dbReference>
<name>A0A0G4FCX4_9ALVE</name>
<dbReference type="InterPro" id="IPR036961">
    <property type="entry name" value="Kinesin_motor_dom_sf"/>
</dbReference>
<proteinExistence type="inferred from homology"/>
<keyword evidence="1 5" id="KW-0547">Nucleotide-binding</keyword>
<dbReference type="SMART" id="SM00129">
    <property type="entry name" value="KISc"/>
    <property type="match status" value="1"/>
</dbReference>
<dbReference type="VEuPathDB" id="CryptoDB:Cvel_16255"/>
<gene>
    <name evidence="10" type="ORF">Cvel_16255</name>
</gene>
<feature type="region of interest" description="Disordered" evidence="7">
    <location>
        <begin position="1"/>
        <end position="20"/>
    </location>
</feature>
<dbReference type="Gene3D" id="2.60.200.20">
    <property type="match status" value="1"/>
</dbReference>
<evidence type="ECO:0000259" key="8">
    <source>
        <dbReference type="PROSITE" id="PS50006"/>
    </source>
</evidence>
<feature type="compositionally biased region" description="Basic and acidic residues" evidence="7">
    <location>
        <begin position="1093"/>
        <end position="1108"/>
    </location>
</feature>